<organism evidence="6 7">
    <name type="scientific">Carex littledalei</name>
    <dbReference type="NCBI Taxonomy" id="544730"/>
    <lineage>
        <taxon>Eukaryota</taxon>
        <taxon>Viridiplantae</taxon>
        <taxon>Streptophyta</taxon>
        <taxon>Embryophyta</taxon>
        <taxon>Tracheophyta</taxon>
        <taxon>Spermatophyta</taxon>
        <taxon>Magnoliopsida</taxon>
        <taxon>Liliopsida</taxon>
        <taxon>Poales</taxon>
        <taxon>Cyperaceae</taxon>
        <taxon>Cyperoideae</taxon>
        <taxon>Cariceae</taxon>
        <taxon>Carex</taxon>
        <taxon>Carex subgen. Euthyceras</taxon>
    </lineage>
</organism>
<dbReference type="PANTHER" id="PTHR23089">
    <property type="entry name" value="HISTIDINE TRIAD HIT PROTEIN"/>
    <property type="match status" value="1"/>
</dbReference>
<feature type="domain" description="HIT" evidence="5">
    <location>
        <begin position="58"/>
        <end position="168"/>
    </location>
</feature>
<evidence type="ECO:0000313" key="6">
    <source>
        <dbReference type="EMBL" id="KAF3330657.1"/>
    </source>
</evidence>
<evidence type="ECO:0000313" key="7">
    <source>
        <dbReference type="Proteomes" id="UP000623129"/>
    </source>
</evidence>
<feature type="compositionally biased region" description="Basic and acidic residues" evidence="4">
    <location>
        <begin position="9"/>
        <end position="18"/>
    </location>
</feature>
<protein>
    <submittedName>
        <fullName evidence="6">HIS triad family protein 3</fullName>
    </submittedName>
</protein>
<dbReference type="AlphaFoldDB" id="A0A833VA90"/>
<evidence type="ECO:0000259" key="5">
    <source>
        <dbReference type="PROSITE" id="PS51084"/>
    </source>
</evidence>
<proteinExistence type="predicted"/>
<name>A0A833VA90_9POAL</name>
<comment type="caution">
    <text evidence="6">The sequence shown here is derived from an EMBL/GenBank/DDBJ whole genome shotgun (WGS) entry which is preliminary data.</text>
</comment>
<accession>A0A833VA90</accession>
<dbReference type="EMBL" id="SWLB01000013">
    <property type="protein sequence ID" value="KAF3330657.1"/>
    <property type="molecule type" value="Genomic_DNA"/>
</dbReference>
<dbReference type="Gene3D" id="3.30.428.10">
    <property type="entry name" value="HIT-like"/>
    <property type="match status" value="1"/>
</dbReference>
<evidence type="ECO:0000256" key="2">
    <source>
        <dbReference type="PIRSR" id="PIRSR601310-3"/>
    </source>
</evidence>
<dbReference type="PRINTS" id="PR00332">
    <property type="entry name" value="HISTRIAD"/>
</dbReference>
<dbReference type="CDD" id="cd01276">
    <property type="entry name" value="PKCI_related"/>
    <property type="match status" value="1"/>
</dbReference>
<dbReference type="InterPro" id="IPR019808">
    <property type="entry name" value="Histidine_triad_CS"/>
</dbReference>
<evidence type="ECO:0000256" key="3">
    <source>
        <dbReference type="PROSITE-ProRule" id="PRU00464"/>
    </source>
</evidence>
<dbReference type="GO" id="GO:0047627">
    <property type="term" value="F:adenylylsulfatase activity"/>
    <property type="evidence" value="ECO:0007669"/>
    <property type="project" value="UniProtKB-ARBA"/>
</dbReference>
<dbReference type="Proteomes" id="UP000623129">
    <property type="component" value="Unassembled WGS sequence"/>
</dbReference>
<feature type="active site" description="Tele-AMP-histidine intermediate" evidence="1">
    <location>
        <position position="154"/>
    </location>
</feature>
<evidence type="ECO:0000256" key="1">
    <source>
        <dbReference type="PIRSR" id="PIRSR601310-1"/>
    </source>
</evidence>
<feature type="region of interest" description="Disordered" evidence="4">
    <location>
        <begin position="1"/>
        <end position="52"/>
    </location>
</feature>
<dbReference type="Pfam" id="PF01230">
    <property type="entry name" value="HIT"/>
    <property type="match status" value="1"/>
</dbReference>
<gene>
    <name evidence="6" type="ORF">FCM35_KLT04011</name>
</gene>
<dbReference type="InterPro" id="IPR011146">
    <property type="entry name" value="HIT-like"/>
</dbReference>
<keyword evidence="7" id="KW-1185">Reference proteome</keyword>
<evidence type="ECO:0000256" key="4">
    <source>
        <dbReference type="SAM" id="MobiDB-lite"/>
    </source>
</evidence>
<dbReference type="OrthoDB" id="672793at2759"/>
<dbReference type="SUPFAM" id="SSF54197">
    <property type="entry name" value="HIT-like"/>
    <property type="match status" value="1"/>
</dbReference>
<dbReference type="PROSITE" id="PS00892">
    <property type="entry name" value="HIT_1"/>
    <property type="match status" value="1"/>
</dbReference>
<sequence>MQSGTTDGSDNKSGERSRLSVLSSHFQPPPISLSPSMATSSDEKTVALTTTPSDSPTIFDKIINKEIPSEIVYEDEKVLAFRDISPQAPTHIIIIPKVKDGLTRLSMAEERHVEILGHLLYVAKLVAKQENLDDGFRVVINDGPLGCQSVYHLHVHLLGGRQMNWPPG</sequence>
<dbReference type="InterPro" id="IPR036265">
    <property type="entry name" value="HIT-like_sf"/>
</dbReference>
<reference evidence="6" key="1">
    <citation type="submission" date="2020-01" db="EMBL/GenBank/DDBJ databases">
        <title>Genome sequence of Kobresia littledalei, the first chromosome-level genome in the family Cyperaceae.</title>
        <authorList>
            <person name="Qu G."/>
        </authorList>
    </citation>
    <scope>NUCLEOTIDE SEQUENCE</scope>
    <source>
        <strain evidence="6">C.B.Clarke</strain>
        <tissue evidence="6">Leaf</tissue>
    </source>
</reference>
<dbReference type="PROSITE" id="PS51084">
    <property type="entry name" value="HIT_2"/>
    <property type="match status" value="1"/>
</dbReference>
<dbReference type="InterPro" id="IPR001310">
    <property type="entry name" value="Histidine_triad_HIT"/>
</dbReference>
<dbReference type="FunFam" id="3.30.428.10:FF:000005">
    <property type="entry name" value="Histidine triad nucleotide-binding protein 1"/>
    <property type="match status" value="1"/>
</dbReference>
<feature type="short sequence motif" description="Histidine triad motif" evidence="2 3">
    <location>
        <begin position="152"/>
        <end position="156"/>
    </location>
</feature>